<dbReference type="AlphaFoldDB" id="A0A9D2J6M2"/>
<gene>
    <name evidence="6" type="ORF">H9968_01560</name>
</gene>
<dbReference type="InterPro" id="IPR036388">
    <property type="entry name" value="WH-like_DNA-bd_sf"/>
</dbReference>
<dbReference type="PANTHER" id="PTHR30514">
    <property type="entry name" value="GLUCOKINASE"/>
    <property type="match status" value="1"/>
</dbReference>
<reference evidence="6" key="2">
    <citation type="submission" date="2021-04" db="EMBL/GenBank/DDBJ databases">
        <authorList>
            <person name="Gilroy R."/>
        </authorList>
    </citation>
    <scope>NUCLEOTIDE SEQUENCE</scope>
    <source>
        <strain evidence="6">CHK179-28034</strain>
    </source>
</reference>
<dbReference type="Pfam" id="PF01380">
    <property type="entry name" value="SIS"/>
    <property type="match status" value="1"/>
</dbReference>
<dbReference type="InterPro" id="IPR001347">
    <property type="entry name" value="SIS_dom"/>
</dbReference>
<keyword evidence="3" id="KW-0804">Transcription</keyword>
<dbReference type="Gene3D" id="1.10.10.10">
    <property type="entry name" value="Winged helix-like DNA-binding domain superfamily/Winged helix DNA-binding domain"/>
    <property type="match status" value="1"/>
</dbReference>
<comment type="caution">
    <text evidence="6">The sequence shown here is derived from an EMBL/GenBank/DDBJ whole genome shotgun (WGS) entry which is preliminary data.</text>
</comment>
<dbReference type="InterPro" id="IPR035472">
    <property type="entry name" value="RpiR-like_SIS"/>
</dbReference>
<dbReference type="GO" id="GO:0003677">
    <property type="term" value="F:DNA binding"/>
    <property type="evidence" value="ECO:0007669"/>
    <property type="project" value="UniProtKB-KW"/>
</dbReference>
<dbReference type="Proteomes" id="UP000824049">
    <property type="component" value="Unassembled WGS sequence"/>
</dbReference>
<keyword evidence="2" id="KW-0238">DNA-binding</keyword>
<dbReference type="GO" id="GO:0003700">
    <property type="term" value="F:DNA-binding transcription factor activity"/>
    <property type="evidence" value="ECO:0007669"/>
    <property type="project" value="InterPro"/>
</dbReference>
<dbReference type="GO" id="GO:0097367">
    <property type="term" value="F:carbohydrate derivative binding"/>
    <property type="evidence" value="ECO:0007669"/>
    <property type="project" value="InterPro"/>
</dbReference>
<organism evidence="6 7">
    <name type="scientific">Candidatus Anaerobutyricum stercoris</name>
    <dbReference type="NCBI Taxonomy" id="2838457"/>
    <lineage>
        <taxon>Bacteria</taxon>
        <taxon>Bacillati</taxon>
        <taxon>Bacillota</taxon>
        <taxon>Clostridia</taxon>
        <taxon>Lachnospirales</taxon>
        <taxon>Lachnospiraceae</taxon>
        <taxon>Anaerobutyricum</taxon>
    </lineage>
</organism>
<dbReference type="SUPFAM" id="SSF53697">
    <property type="entry name" value="SIS domain"/>
    <property type="match status" value="1"/>
</dbReference>
<dbReference type="Gene3D" id="3.40.50.10490">
    <property type="entry name" value="Glucose-6-phosphate isomerase like protein, domain 1"/>
    <property type="match status" value="1"/>
</dbReference>
<dbReference type="CDD" id="cd05013">
    <property type="entry name" value="SIS_RpiR"/>
    <property type="match status" value="1"/>
</dbReference>
<reference evidence="6" key="1">
    <citation type="journal article" date="2021" name="PeerJ">
        <title>Extensive microbial diversity within the chicken gut microbiome revealed by metagenomics and culture.</title>
        <authorList>
            <person name="Gilroy R."/>
            <person name="Ravi A."/>
            <person name="Getino M."/>
            <person name="Pursley I."/>
            <person name="Horton D.L."/>
            <person name="Alikhan N.F."/>
            <person name="Baker D."/>
            <person name="Gharbi K."/>
            <person name="Hall N."/>
            <person name="Watson M."/>
            <person name="Adriaenssens E.M."/>
            <person name="Foster-Nyarko E."/>
            <person name="Jarju S."/>
            <person name="Secka A."/>
            <person name="Antonio M."/>
            <person name="Oren A."/>
            <person name="Chaudhuri R.R."/>
            <person name="La Ragione R."/>
            <person name="Hildebrand F."/>
            <person name="Pallen M.J."/>
        </authorList>
    </citation>
    <scope>NUCLEOTIDE SEQUENCE</scope>
    <source>
        <strain evidence="6">CHK179-28034</strain>
    </source>
</reference>
<proteinExistence type="predicted"/>
<evidence type="ECO:0000256" key="2">
    <source>
        <dbReference type="ARBA" id="ARBA00023125"/>
    </source>
</evidence>
<evidence type="ECO:0000313" key="6">
    <source>
        <dbReference type="EMBL" id="HIZ38601.1"/>
    </source>
</evidence>
<evidence type="ECO:0000256" key="3">
    <source>
        <dbReference type="ARBA" id="ARBA00023163"/>
    </source>
</evidence>
<dbReference type="PROSITE" id="PS51071">
    <property type="entry name" value="HTH_RPIR"/>
    <property type="match status" value="1"/>
</dbReference>
<evidence type="ECO:0000259" key="5">
    <source>
        <dbReference type="PROSITE" id="PS51464"/>
    </source>
</evidence>
<dbReference type="EMBL" id="DXBR01000019">
    <property type="protein sequence ID" value="HIZ38601.1"/>
    <property type="molecule type" value="Genomic_DNA"/>
</dbReference>
<dbReference type="Pfam" id="PF01418">
    <property type="entry name" value="HTH_6"/>
    <property type="match status" value="1"/>
</dbReference>
<evidence type="ECO:0000259" key="4">
    <source>
        <dbReference type="PROSITE" id="PS51071"/>
    </source>
</evidence>
<feature type="domain" description="SIS" evidence="5">
    <location>
        <begin position="126"/>
        <end position="265"/>
    </location>
</feature>
<dbReference type="GO" id="GO:1901135">
    <property type="term" value="P:carbohydrate derivative metabolic process"/>
    <property type="evidence" value="ECO:0007669"/>
    <property type="project" value="InterPro"/>
</dbReference>
<dbReference type="InterPro" id="IPR046348">
    <property type="entry name" value="SIS_dom_sf"/>
</dbReference>
<accession>A0A9D2J6M2</accession>
<dbReference type="PANTHER" id="PTHR30514:SF1">
    <property type="entry name" value="HTH-TYPE TRANSCRIPTIONAL REGULATOR HEXR-RELATED"/>
    <property type="match status" value="1"/>
</dbReference>
<dbReference type="SUPFAM" id="SSF46689">
    <property type="entry name" value="Homeodomain-like"/>
    <property type="match status" value="1"/>
</dbReference>
<sequence>MNEKLEFTIRENYSSLRKSEKKAADYLLSYQGDGRELTLELFADGAGVSQPTVLRFIRALGYQGFKDFRYELVREEDRTEKGYFLYGSSISKDDKIAELPAKLIGTAVGQLKDTLKNLSADNLEKAVRAITGARNIAVFYVENSSCTASDLVTKLTYLGFSCCSYSDYYLQNVSAGNLTKEDVAIGISYSGCSISTVDAMRIAKKAGARTIAITNFENTLLEKYADIVLITSGQHFIYGDAIFSRVSQLAVVDMIYTGILLSDYEKYTAILDRSSNTIRKQAYDANPSEK</sequence>
<protein>
    <submittedName>
        <fullName evidence="6">MurR/RpiR family transcriptional regulator</fullName>
    </submittedName>
</protein>
<dbReference type="InterPro" id="IPR047640">
    <property type="entry name" value="RpiR-like"/>
</dbReference>
<evidence type="ECO:0000256" key="1">
    <source>
        <dbReference type="ARBA" id="ARBA00023015"/>
    </source>
</evidence>
<feature type="domain" description="HTH rpiR-type" evidence="4">
    <location>
        <begin position="3"/>
        <end position="79"/>
    </location>
</feature>
<evidence type="ECO:0000313" key="7">
    <source>
        <dbReference type="Proteomes" id="UP000824049"/>
    </source>
</evidence>
<dbReference type="PROSITE" id="PS51464">
    <property type="entry name" value="SIS"/>
    <property type="match status" value="1"/>
</dbReference>
<keyword evidence="1" id="KW-0805">Transcription regulation</keyword>
<dbReference type="InterPro" id="IPR009057">
    <property type="entry name" value="Homeodomain-like_sf"/>
</dbReference>
<name>A0A9D2J6M2_9FIRM</name>
<dbReference type="InterPro" id="IPR000281">
    <property type="entry name" value="HTH_RpiR"/>
</dbReference>